<sequence length="131" mass="14435">MNINLHILPAVCILLCGLTVYLSPTVSATVQTSNSRQRQTGASPTIRASPSTQAVRDDFVGYIPNTPSPGDVNCYIEVPTMLTVGGRCVPFGRSRMWSCQSGIHIQMSNECERMTQTVLPPNRRRTRNPRS</sequence>
<protein>
    <submittedName>
        <fullName evidence="2">Uncharacterized protein</fullName>
    </submittedName>
</protein>
<keyword evidence="1" id="KW-0732">Signal</keyword>
<organism evidence="2">
    <name type="scientific">Arion vulgaris</name>
    <dbReference type="NCBI Taxonomy" id="1028688"/>
    <lineage>
        <taxon>Eukaryota</taxon>
        <taxon>Metazoa</taxon>
        <taxon>Spiralia</taxon>
        <taxon>Lophotrochozoa</taxon>
        <taxon>Mollusca</taxon>
        <taxon>Gastropoda</taxon>
        <taxon>Heterobranchia</taxon>
        <taxon>Euthyneura</taxon>
        <taxon>Panpulmonata</taxon>
        <taxon>Eupulmonata</taxon>
        <taxon>Stylommatophora</taxon>
        <taxon>Helicina</taxon>
        <taxon>Arionoidea</taxon>
        <taxon>Arionidae</taxon>
        <taxon>Arion</taxon>
    </lineage>
</organism>
<accession>A0A0B7BHK3</accession>
<reference evidence="2" key="1">
    <citation type="submission" date="2014-12" db="EMBL/GenBank/DDBJ databases">
        <title>Insight into the proteome of Arion vulgaris.</title>
        <authorList>
            <person name="Aradska J."/>
            <person name="Bulat T."/>
            <person name="Smidak R."/>
            <person name="Sarate P."/>
            <person name="Gangsoo J."/>
            <person name="Sialana F."/>
            <person name="Bilban M."/>
            <person name="Lubec G."/>
        </authorList>
    </citation>
    <scope>NUCLEOTIDE SEQUENCE</scope>
    <source>
        <tissue evidence="2">Skin</tissue>
    </source>
</reference>
<name>A0A0B7BHK3_9EUPU</name>
<gene>
    <name evidence="2" type="primary">ORF190211</name>
</gene>
<evidence type="ECO:0000256" key="1">
    <source>
        <dbReference type="SAM" id="SignalP"/>
    </source>
</evidence>
<proteinExistence type="predicted"/>
<dbReference type="AlphaFoldDB" id="A0A0B7BHK3"/>
<evidence type="ECO:0000313" key="2">
    <source>
        <dbReference type="EMBL" id="CEK92814.1"/>
    </source>
</evidence>
<feature type="signal peptide" evidence="1">
    <location>
        <begin position="1"/>
        <end position="28"/>
    </location>
</feature>
<feature type="chain" id="PRO_5002124702" evidence="1">
    <location>
        <begin position="29"/>
        <end position="131"/>
    </location>
</feature>
<dbReference type="EMBL" id="HACG01045949">
    <property type="protein sequence ID" value="CEK92814.1"/>
    <property type="molecule type" value="Transcribed_RNA"/>
</dbReference>